<evidence type="ECO:0000256" key="11">
    <source>
        <dbReference type="PIRSR" id="PIRSR000148-1"/>
    </source>
</evidence>
<evidence type="ECO:0000256" key="2">
    <source>
        <dbReference type="ARBA" id="ARBA00005097"/>
    </source>
</evidence>
<dbReference type="EC" id="1.2.1.11" evidence="4"/>
<dbReference type="CDD" id="cd18130">
    <property type="entry name" value="ASADH_C_arch_fung_like"/>
    <property type="match status" value="1"/>
</dbReference>
<dbReference type="NCBIfam" id="NF006416">
    <property type="entry name" value="PRK08664.1"/>
    <property type="match status" value="1"/>
</dbReference>
<evidence type="ECO:0000256" key="6">
    <source>
        <dbReference type="ARBA" id="ARBA00022857"/>
    </source>
</evidence>
<feature type="active site" description="Acyl-thioester intermediate" evidence="11">
    <location>
        <position position="144"/>
    </location>
</feature>
<feature type="active site" description="Proton acceptor" evidence="11">
    <location>
        <position position="237"/>
    </location>
</feature>
<proteinExistence type="inferred from homology"/>
<protein>
    <recommendedName>
        <fullName evidence="10">Aspartate-semialdehyde dehydrogenase</fullName>
        <ecNumber evidence="4">1.2.1.11</ecNumber>
    </recommendedName>
</protein>
<reference evidence="13" key="1">
    <citation type="journal article" date="2023" name="Mol. Biol. Evol.">
        <title>Third-Generation Sequencing Reveals the Adaptive Role of the Epigenome in Three Deep-Sea Polychaetes.</title>
        <authorList>
            <person name="Perez M."/>
            <person name="Aroh O."/>
            <person name="Sun Y."/>
            <person name="Lan Y."/>
            <person name="Juniper S.K."/>
            <person name="Young C.R."/>
            <person name="Angers B."/>
            <person name="Qian P.Y."/>
        </authorList>
    </citation>
    <scope>NUCLEOTIDE SEQUENCE</scope>
    <source>
        <strain evidence="13">P08H-3</strain>
    </source>
</reference>
<dbReference type="EMBL" id="JAODUP010000583">
    <property type="protein sequence ID" value="KAK2146824.1"/>
    <property type="molecule type" value="Genomic_DNA"/>
</dbReference>
<dbReference type="Gene3D" id="3.30.360.10">
    <property type="entry name" value="Dihydrodipicolinate Reductase, domain 2"/>
    <property type="match status" value="1"/>
</dbReference>
<evidence type="ECO:0000256" key="9">
    <source>
        <dbReference type="ARBA" id="ARBA00049950"/>
    </source>
</evidence>
<dbReference type="SUPFAM" id="SSF51735">
    <property type="entry name" value="NAD(P)-binding Rossmann-fold domains"/>
    <property type="match status" value="1"/>
</dbReference>
<feature type="domain" description="Semialdehyde dehydrogenase NAD-binding" evidence="12">
    <location>
        <begin position="5"/>
        <end position="129"/>
    </location>
</feature>
<comment type="similarity">
    <text evidence="3">Belongs to the aspartate-semialdehyde dehydrogenase family.</text>
</comment>
<dbReference type="GO" id="GO:0050661">
    <property type="term" value="F:NADP binding"/>
    <property type="evidence" value="ECO:0007669"/>
    <property type="project" value="InterPro"/>
</dbReference>
<dbReference type="InterPro" id="IPR051823">
    <property type="entry name" value="ASADH-related"/>
</dbReference>
<dbReference type="SMART" id="SM00859">
    <property type="entry name" value="Semialdhyde_dh"/>
    <property type="match status" value="1"/>
</dbReference>
<evidence type="ECO:0000259" key="12">
    <source>
        <dbReference type="SMART" id="SM00859"/>
    </source>
</evidence>
<dbReference type="AlphaFoldDB" id="A0AAD9J5I3"/>
<organism evidence="13 14">
    <name type="scientific">Paralvinella palmiformis</name>
    <dbReference type="NCBI Taxonomy" id="53620"/>
    <lineage>
        <taxon>Eukaryota</taxon>
        <taxon>Metazoa</taxon>
        <taxon>Spiralia</taxon>
        <taxon>Lophotrochozoa</taxon>
        <taxon>Annelida</taxon>
        <taxon>Polychaeta</taxon>
        <taxon>Sedentaria</taxon>
        <taxon>Canalipalpata</taxon>
        <taxon>Terebellida</taxon>
        <taxon>Terebelliformia</taxon>
        <taxon>Alvinellidae</taxon>
        <taxon>Paralvinella</taxon>
    </lineage>
</organism>
<sequence>MNKIPVAILGATGAVGQKFILLLSNHPQFVIHELVASEKNEGKRYQDAVHWIQSTDIPPQICNIIIKSTDDSLHSPLLFSGLSSNIAGPIETKYAQSGHIIMSNAQDHRMDDTVPLIIPEINHEHFELIHTQPYRGKIITNSNCVTMLLSLVLAPLHTKFGIDHIAVTTMQAVSGAGYPGVPSFDIMGNILPYIPMEEEKIESEPQKILGTLKGKKISPAPINISAQCYRTAVRDGHTFSLAIKFKNKPKQNELENTLTTFIGYPQIHSLYSAPSHPVHVSHTQSRPQPLLDASKDRGMVVTVGRIRSCTIFDYKMTVVGHNTIRGAAGASILNAECYLDLGYPLS</sequence>
<evidence type="ECO:0000256" key="3">
    <source>
        <dbReference type="ARBA" id="ARBA00010584"/>
    </source>
</evidence>
<dbReference type="GO" id="GO:0009086">
    <property type="term" value="P:methionine biosynthetic process"/>
    <property type="evidence" value="ECO:0007669"/>
    <property type="project" value="TreeGrafter"/>
</dbReference>
<keyword evidence="5" id="KW-0028">Amino-acid biosynthesis</keyword>
<dbReference type="Pfam" id="PF02774">
    <property type="entry name" value="Semialdhyde_dhC"/>
    <property type="match status" value="1"/>
</dbReference>
<dbReference type="Pfam" id="PF01118">
    <property type="entry name" value="Semialdhyde_dh"/>
    <property type="match status" value="1"/>
</dbReference>
<dbReference type="PANTHER" id="PTHR46718">
    <property type="entry name" value="ASPARTATE-SEMIALDEHYDE DEHYDROGENASE"/>
    <property type="match status" value="1"/>
</dbReference>
<dbReference type="GO" id="GO:0051287">
    <property type="term" value="F:NAD binding"/>
    <property type="evidence" value="ECO:0007669"/>
    <property type="project" value="InterPro"/>
</dbReference>
<dbReference type="GO" id="GO:0004073">
    <property type="term" value="F:aspartate-semialdehyde dehydrogenase activity"/>
    <property type="evidence" value="ECO:0007669"/>
    <property type="project" value="UniProtKB-EC"/>
</dbReference>
<dbReference type="PIRSF" id="PIRSF000148">
    <property type="entry name" value="ASA_dh"/>
    <property type="match status" value="1"/>
</dbReference>
<dbReference type="CDD" id="cd02315">
    <property type="entry name" value="ScASADH_like_N"/>
    <property type="match status" value="1"/>
</dbReference>
<comment type="function">
    <text evidence="9">Catalyzes the NADPH-dependent formation of L-aspartate 4-semialdehyde (L-ASA) by the reductive dephosphorylation of 4-phospho-L-aspartate. Mediates the second step in the biosynthesis of amino acids that derive from aspartate (the aspartate family of amino acids), including methioinine and threonine, the latter of which is a precursor to isoleucine.</text>
</comment>
<dbReference type="InterPro" id="IPR012280">
    <property type="entry name" value="Semialdhyde_DH_dimer_dom"/>
</dbReference>
<dbReference type="NCBIfam" id="TIGR00978">
    <property type="entry name" value="asd_EA"/>
    <property type="match status" value="1"/>
</dbReference>
<accession>A0AAD9J5I3</accession>
<dbReference type="Proteomes" id="UP001208570">
    <property type="component" value="Unassembled WGS sequence"/>
</dbReference>
<dbReference type="SUPFAM" id="SSF55347">
    <property type="entry name" value="Glyceraldehyde-3-phosphate dehydrogenase-like, C-terminal domain"/>
    <property type="match status" value="1"/>
</dbReference>
<evidence type="ECO:0000256" key="1">
    <source>
        <dbReference type="ARBA" id="ARBA00005021"/>
    </source>
</evidence>
<evidence type="ECO:0000256" key="5">
    <source>
        <dbReference type="ARBA" id="ARBA00022697"/>
    </source>
</evidence>
<dbReference type="GO" id="GO:0046983">
    <property type="term" value="F:protein dimerization activity"/>
    <property type="evidence" value="ECO:0007669"/>
    <property type="project" value="InterPro"/>
</dbReference>
<comment type="caution">
    <text evidence="13">The sequence shown here is derived from an EMBL/GenBank/DDBJ whole genome shotgun (WGS) entry which is preliminary data.</text>
</comment>
<name>A0AAD9J5I3_9ANNE</name>
<evidence type="ECO:0000256" key="4">
    <source>
        <dbReference type="ARBA" id="ARBA00013120"/>
    </source>
</evidence>
<comment type="catalytic activity">
    <reaction evidence="8">
        <text>L-aspartate 4-semialdehyde + phosphate + NADP(+) = 4-phospho-L-aspartate + NADPH + H(+)</text>
        <dbReference type="Rhea" id="RHEA:24284"/>
        <dbReference type="ChEBI" id="CHEBI:15378"/>
        <dbReference type="ChEBI" id="CHEBI:43474"/>
        <dbReference type="ChEBI" id="CHEBI:57535"/>
        <dbReference type="ChEBI" id="CHEBI:57783"/>
        <dbReference type="ChEBI" id="CHEBI:58349"/>
        <dbReference type="ChEBI" id="CHEBI:537519"/>
        <dbReference type="EC" id="1.2.1.11"/>
    </reaction>
    <physiologicalReaction direction="right-to-left" evidence="8">
        <dbReference type="Rhea" id="RHEA:24286"/>
    </physiologicalReaction>
</comment>
<dbReference type="Gene3D" id="3.40.50.720">
    <property type="entry name" value="NAD(P)-binding Rossmann-like Domain"/>
    <property type="match status" value="1"/>
</dbReference>
<comment type="pathway">
    <text evidence="1">Amino-acid biosynthesis; L-methionine biosynthesis via de novo pathway; L-homoserine from L-aspartate: step 2/3.</text>
</comment>
<dbReference type="InterPro" id="IPR005676">
    <property type="entry name" value="Asp_semi-ald_DH_pep-lack"/>
</dbReference>
<evidence type="ECO:0000313" key="14">
    <source>
        <dbReference type="Proteomes" id="UP001208570"/>
    </source>
</evidence>
<evidence type="ECO:0000256" key="10">
    <source>
        <dbReference type="ARBA" id="ARBA00050041"/>
    </source>
</evidence>
<gene>
    <name evidence="13" type="ORF">LSH36_583g02096</name>
</gene>
<evidence type="ECO:0000313" key="13">
    <source>
        <dbReference type="EMBL" id="KAK2146824.1"/>
    </source>
</evidence>
<dbReference type="PANTHER" id="PTHR46718:SF1">
    <property type="entry name" value="ASPARTATE-SEMIALDEHYDE DEHYDROGENASE"/>
    <property type="match status" value="1"/>
</dbReference>
<dbReference type="InterPro" id="IPR000534">
    <property type="entry name" value="Semialdehyde_DH_NAD-bd"/>
</dbReference>
<evidence type="ECO:0000256" key="7">
    <source>
        <dbReference type="ARBA" id="ARBA00023002"/>
    </source>
</evidence>
<keyword evidence="5" id="KW-0791">Threonine biosynthesis</keyword>
<evidence type="ECO:0000256" key="8">
    <source>
        <dbReference type="ARBA" id="ARBA00049864"/>
    </source>
</evidence>
<keyword evidence="14" id="KW-1185">Reference proteome</keyword>
<dbReference type="InterPro" id="IPR036291">
    <property type="entry name" value="NAD(P)-bd_dom_sf"/>
</dbReference>
<keyword evidence="6" id="KW-0521">NADP</keyword>
<keyword evidence="7" id="KW-0560">Oxidoreductase</keyword>
<comment type="pathway">
    <text evidence="2">Amino-acid biosynthesis; L-threonine biosynthesis; L-threonine from L-aspartate: step 2/5.</text>
</comment>
<dbReference type="GO" id="GO:0009088">
    <property type="term" value="P:threonine biosynthetic process"/>
    <property type="evidence" value="ECO:0007669"/>
    <property type="project" value="UniProtKB-KW"/>
</dbReference>